<evidence type="ECO:0000256" key="16">
    <source>
        <dbReference type="SAM" id="MobiDB-lite"/>
    </source>
</evidence>
<evidence type="ECO:0000256" key="15">
    <source>
        <dbReference type="RuleBase" id="RU363016"/>
    </source>
</evidence>
<dbReference type="CDD" id="cd18811">
    <property type="entry name" value="SF2_C_RecG"/>
    <property type="match status" value="1"/>
</dbReference>
<evidence type="ECO:0000256" key="4">
    <source>
        <dbReference type="ARBA" id="ARBA00022763"/>
    </source>
</evidence>
<dbReference type="EMBL" id="LGKN01000009">
    <property type="protein sequence ID" value="KPL86321.1"/>
    <property type="molecule type" value="Genomic_DNA"/>
</dbReference>
<evidence type="ECO:0000313" key="22">
    <source>
        <dbReference type="Proteomes" id="UP000050502"/>
    </source>
</evidence>
<dbReference type="Pfam" id="PF00270">
    <property type="entry name" value="DEAD"/>
    <property type="match status" value="1"/>
</dbReference>
<dbReference type="CDD" id="cd04488">
    <property type="entry name" value="RecG_wedge_OBF"/>
    <property type="match status" value="1"/>
</dbReference>
<organism evidence="19 21">
    <name type="scientific">Ardenticatena maritima</name>
    <dbReference type="NCBI Taxonomy" id="872965"/>
    <lineage>
        <taxon>Bacteria</taxon>
        <taxon>Bacillati</taxon>
        <taxon>Chloroflexota</taxon>
        <taxon>Ardenticatenia</taxon>
        <taxon>Ardenticatenales</taxon>
        <taxon>Ardenticatenaceae</taxon>
        <taxon>Ardenticatena</taxon>
    </lineage>
</organism>
<gene>
    <name evidence="19" type="primary">recG</name>
    <name evidence="19" type="ORF">ARMA_0585</name>
    <name evidence="20" type="ORF">SE16_13405</name>
</gene>
<evidence type="ECO:0000256" key="13">
    <source>
        <dbReference type="ARBA" id="ARBA00034808"/>
    </source>
</evidence>
<dbReference type="InterPro" id="IPR027417">
    <property type="entry name" value="P-loop_NTPase"/>
</dbReference>
<dbReference type="RefSeq" id="WP_082373992.1">
    <property type="nucleotide sequence ID" value="NZ_BBZA01000034.1"/>
</dbReference>
<feature type="domain" description="Helicase ATP-binding" evidence="17">
    <location>
        <begin position="430"/>
        <end position="599"/>
    </location>
</feature>
<keyword evidence="7 15" id="KW-0067">ATP-binding</keyword>
<dbReference type="NCBIfam" id="NF008168">
    <property type="entry name" value="PRK10917.2-2"/>
    <property type="match status" value="1"/>
</dbReference>
<dbReference type="GO" id="GO:0005524">
    <property type="term" value="F:ATP binding"/>
    <property type="evidence" value="ECO:0007669"/>
    <property type="project" value="UniProtKB-KW"/>
</dbReference>
<evidence type="ECO:0000256" key="8">
    <source>
        <dbReference type="ARBA" id="ARBA00023125"/>
    </source>
</evidence>
<dbReference type="InterPro" id="IPR045562">
    <property type="entry name" value="RecG_dom3_C"/>
</dbReference>
<dbReference type="SMART" id="SM00487">
    <property type="entry name" value="DEXDc"/>
    <property type="match status" value="1"/>
</dbReference>
<dbReference type="GO" id="GO:0043138">
    <property type="term" value="F:3'-5' DNA helicase activity"/>
    <property type="evidence" value="ECO:0007669"/>
    <property type="project" value="UniProtKB-EC"/>
</dbReference>
<dbReference type="EC" id="5.6.2.4" evidence="13 15"/>
<evidence type="ECO:0000256" key="7">
    <source>
        <dbReference type="ARBA" id="ARBA00022840"/>
    </source>
</evidence>
<reference evidence="21" key="3">
    <citation type="submission" date="2015-08" db="EMBL/GenBank/DDBJ databases">
        <title>Draft Genome Sequence of a Heterotrophic Facultative Anaerobic Bacterium Ardenticatena maritima Strain 110S.</title>
        <authorList>
            <person name="Kawaichi S."/>
            <person name="Yoshida T."/>
            <person name="Sako Y."/>
            <person name="Nakamura R."/>
        </authorList>
    </citation>
    <scope>NUCLEOTIDE SEQUENCE [LARGE SCALE GENOMIC DNA]</scope>
    <source>
        <strain evidence="21">110S</strain>
    </source>
</reference>
<dbReference type="PROSITE" id="PS51194">
    <property type="entry name" value="HELICASE_CTER"/>
    <property type="match status" value="1"/>
</dbReference>
<dbReference type="Gene3D" id="3.40.50.300">
    <property type="entry name" value="P-loop containing nucleotide triphosphate hydrolases"/>
    <property type="match status" value="2"/>
</dbReference>
<evidence type="ECO:0000256" key="1">
    <source>
        <dbReference type="ARBA" id="ARBA00007504"/>
    </source>
</evidence>
<dbReference type="InterPro" id="IPR014001">
    <property type="entry name" value="Helicase_ATP-bd"/>
</dbReference>
<feature type="domain" description="Helicase C-terminal" evidence="18">
    <location>
        <begin position="618"/>
        <end position="779"/>
    </location>
</feature>
<protein>
    <recommendedName>
        <fullName evidence="2 15">ATP-dependent DNA helicase RecG</fullName>
        <ecNumber evidence="13 15">5.6.2.4</ecNumber>
    </recommendedName>
</protein>
<keyword evidence="11" id="KW-0413">Isomerase</keyword>
<keyword evidence="9 15" id="KW-0233">DNA recombination</keyword>
<evidence type="ECO:0000313" key="21">
    <source>
        <dbReference type="Proteomes" id="UP000037784"/>
    </source>
</evidence>
<dbReference type="EMBL" id="BBZA01000034">
    <property type="protein sequence ID" value="GAP62162.1"/>
    <property type="molecule type" value="Genomic_DNA"/>
</dbReference>
<keyword evidence="3 15" id="KW-0547">Nucleotide-binding</keyword>
<comment type="catalytic activity">
    <reaction evidence="12 15">
        <text>Couples ATP hydrolysis with the unwinding of duplex DNA by translocating in the 3'-5' direction.</text>
        <dbReference type="EC" id="5.6.2.4"/>
    </reaction>
</comment>
<dbReference type="PANTHER" id="PTHR47964">
    <property type="entry name" value="ATP-DEPENDENT DNA HELICASE HOMOLOG RECG, CHLOROPLASTIC"/>
    <property type="match status" value="1"/>
</dbReference>
<evidence type="ECO:0000256" key="2">
    <source>
        <dbReference type="ARBA" id="ARBA00017846"/>
    </source>
</evidence>
<keyword evidence="10 15" id="KW-0234">DNA repair</keyword>
<dbReference type="InterPro" id="IPR004609">
    <property type="entry name" value="ATP-dep_DNA_helicase_RecG"/>
</dbReference>
<dbReference type="Proteomes" id="UP000037784">
    <property type="component" value="Unassembled WGS sequence"/>
</dbReference>
<dbReference type="AlphaFoldDB" id="A0A0M8K782"/>
<dbReference type="PATRIC" id="fig|872965.6.peg.2320"/>
<evidence type="ECO:0000256" key="10">
    <source>
        <dbReference type="ARBA" id="ARBA00023204"/>
    </source>
</evidence>
<keyword evidence="6 15" id="KW-0347">Helicase</keyword>
<dbReference type="CDD" id="cd17992">
    <property type="entry name" value="DEXHc_RecG"/>
    <property type="match status" value="1"/>
</dbReference>
<keyword evidence="5 15" id="KW-0378">Hydrolase</keyword>
<dbReference type="SUPFAM" id="SSF52540">
    <property type="entry name" value="P-loop containing nucleoside triphosphate hydrolases"/>
    <property type="match status" value="2"/>
</dbReference>
<keyword evidence="21" id="KW-1185">Reference proteome</keyword>
<dbReference type="STRING" id="872965.SE16_13405"/>
<evidence type="ECO:0000256" key="14">
    <source>
        <dbReference type="ARBA" id="ARBA00048988"/>
    </source>
</evidence>
<feature type="compositionally biased region" description="Pro residues" evidence="16">
    <location>
        <begin position="110"/>
        <end position="120"/>
    </location>
</feature>
<sequence>MKNLYDKLVKILQLEVQRGYTNSAVIGGIDSFLTFWFQEAHATARGEDVLRVDEIVTALRSYSALSPEDRARVVADVLTRLGYPAPPVPSTRKDAPPQPRTEETHTKPTPAEPSPPPSAPSPEQKAPKPAASAAPKAKPAPAPATTAVDADALLAADARFDEPVTAAPRVGAKWAKHLQRLGIHTVRDLLYHLPHRYDDFSRLKTISELMYGDVATITGTVEQTQTRQGKRRGTLIITSLISDGTGVIQATWFNQPHLARQLRAGRAVRLSGRVGQYMGRLVMESPEWEPLDSEQLHTGGIVPVYPLTQGVPIKWLRATIRQTLDAFLPHLPDPVPAWVRQQFNLPTLHKALRQVHAPKTQSDIEEGRRRLAFDELLIIQLGVLQQRAAWKSVQGVPIPTDEAALARFQASLPFEMTGAQQRALREILDDMAQPSAMSRLLQGDVGAGKTVVAAAALLNAVANGFQGALMAPTEILAEQHARSLEKLLNPETPLLADGRPIRVALLTGSLSAGERAAVLEDLASGAVDVVVGTHALIQDDVHFHRLGLAIVDEQHRFGVRQRATLREKGYNPHMLVMSATPIPRSLALTIYGDLDLSIIDELPKGRQPIKTYVIRASERERAYTFIRKQVNEGRQAFIICPLVEESEKIEARAAVEEHARLSREVFPEFRLGLLHGRMSAEEKDAVMRAFYAGEIHILVSTAVVEVGIDVPNATVMLIESANRFGLAQLHQFRGRVGRGQYQSYCILVAEENLSAEGEARLRIMAETNDGFRLAEEDLKMRGPGEFFGTRQSGLPDLRVARLGDSRTLDLARRAAQAILERDPTLDAPQHALLRKHMERFWANAQGDLS</sequence>
<proteinExistence type="inferred from homology"/>
<evidence type="ECO:0000259" key="18">
    <source>
        <dbReference type="PROSITE" id="PS51194"/>
    </source>
</evidence>
<dbReference type="InterPro" id="IPR033454">
    <property type="entry name" value="RecG_wedge"/>
</dbReference>
<evidence type="ECO:0000313" key="20">
    <source>
        <dbReference type="EMBL" id="KPL86321.1"/>
    </source>
</evidence>
<dbReference type="PROSITE" id="PS51192">
    <property type="entry name" value="HELICASE_ATP_BIND_1"/>
    <property type="match status" value="1"/>
</dbReference>
<dbReference type="Pfam" id="PF00271">
    <property type="entry name" value="Helicase_C"/>
    <property type="match status" value="1"/>
</dbReference>
<keyword evidence="8" id="KW-0238">DNA-binding</keyword>
<comment type="caution">
    <text evidence="19">The sequence shown here is derived from an EMBL/GenBank/DDBJ whole genome shotgun (WGS) entry which is preliminary data.</text>
</comment>
<dbReference type="GO" id="GO:0006310">
    <property type="term" value="P:DNA recombination"/>
    <property type="evidence" value="ECO:0007669"/>
    <property type="project" value="UniProtKB-UniRule"/>
</dbReference>
<dbReference type="Gene3D" id="2.40.50.140">
    <property type="entry name" value="Nucleic acid-binding proteins"/>
    <property type="match status" value="1"/>
</dbReference>
<comment type="function">
    <text evidence="15">Plays a critical role in recombination and DNA repair. Helps process Holliday junction intermediates to mature products by catalyzing branch migration. Has replication fork regression activity, unwinds stalled or blocked replication forks to make a HJ that can be resolved. Has a DNA unwinding activity characteristic of a DNA helicase with 3'-5' polarity.</text>
</comment>
<comment type="catalytic activity">
    <reaction evidence="14 15">
        <text>ATP + H2O = ADP + phosphate + H(+)</text>
        <dbReference type="Rhea" id="RHEA:13065"/>
        <dbReference type="ChEBI" id="CHEBI:15377"/>
        <dbReference type="ChEBI" id="CHEBI:15378"/>
        <dbReference type="ChEBI" id="CHEBI:30616"/>
        <dbReference type="ChEBI" id="CHEBI:43474"/>
        <dbReference type="ChEBI" id="CHEBI:456216"/>
        <dbReference type="EC" id="5.6.2.4"/>
    </reaction>
</comment>
<reference evidence="19 21" key="1">
    <citation type="journal article" date="2015" name="Genome Announc.">
        <title>Draft Genome Sequence of a Heterotrophic Facultative Anaerobic Thermophilic Bacterium, Ardenticatena maritima Strain 110ST.</title>
        <authorList>
            <person name="Kawaichi S."/>
            <person name="Yoshida T."/>
            <person name="Sako Y."/>
            <person name="Nakamura R."/>
        </authorList>
    </citation>
    <scope>NUCLEOTIDE SEQUENCE [LARGE SCALE GENOMIC DNA]</scope>
    <source>
        <strain evidence="19 21">110S</strain>
    </source>
</reference>
<dbReference type="NCBIfam" id="NF008165">
    <property type="entry name" value="PRK10917.1-3"/>
    <property type="match status" value="1"/>
</dbReference>
<dbReference type="InParanoid" id="A0A0M8K782"/>
<evidence type="ECO:0000256" key="6">
    <source>
        <dbReference type="ARBA" id="ARBA00022806"/>
    </source>
</evidence>
<dbReference type="InterPro" id="IPR047112">
    <property type="entry name" value="RecG/Mfd"/>
</dbReference>
<name>A0A0M8K782_9CHLR</name>
<accession>A0A0M8K782</accession>
<feature type="compositionally biased region" description="Basic and acidic residues" evidence="16">
    <location>
        <begin position="91"/>
        <end position="106"/>
    </location>
</feature>
<dbReference type="InterPro" id="IPR001650">
    <property type="entry name" value="Helicase_C-like"/>
</dbReference>
<feature type="region of interest" description="Disordered" evidence="16">
    <location>
        <begin position="82"/>
        <end position="145"/>
    </location>
</feature>
<evidence type="ECO:0000313" key="19">
    <source>
        <dbReference type="EMBL" id="GAP62162.1"/>
    </source>
</evidence>
<dbReference type="Pfam" id="PF19833">
    <property type="entry name" value="RecG_dom3_C"/>
    <property type="match status" value="1"/>
</dbReference>
<keyword evidence="4 15" id="KW-0227">DNA damage</keyword>
<dbReference type="FunCoup" id="A0A0M8K782">
    <property type="interactions" value="395"/>
</dbReference>
<dbReference type="Proteomes" id="UP000050502">
    <property type="component" value="Unassembled WGS sequence"/>
</dbReference>
<evidence type="ECO:0000256" key="11">
    <source>
        <dbReference type="ARBA" id="ARBA00023235"/>
    </source>
</evidence>
<comment type="similarity">
    <text evidence="1 15">Belongs to the helicase family. RecG subfamily.</text>
</comment>
<dbReference type="InterPro" id="IPR011545">
    <property type="entry name" value="DEAD/DEAH_box_helicase_dom"/>
</dbReference>
<dbReference type="PANTHER" id="PTHR47964:SF1">
    <property type="entry name" value="ATP-DEPENDENT DNA HELICASE HOMOLOG RECG, CHLOROPLASTIC"/>
    <property type="match status" value="1"/>
</dbReference>
<evidence type="ECO:0000259" key="17">
    <source>
        <dbReference type="PROSITE" id="PS51192"/>
    </source>
</evidence>
<evidence type="ECO:0000256" key="5">
    <source>
        <dbReference type="ARBA" id="ARBA00022801"/>
    </source>
</evidence>
<dbReference type="NCBIfam" id="TIGR00643">
    <property type="entry name" value="recG"/>
    <property type="match status" value="1"/>
</dbReference>
<evidence type="ECO:0000256" key="12">
    <source>
        <dbReference type="ARBA" id="ARBA00034617"/>
    </source>
</evidence>
<evidence type="ECO:0000256" key="9">
    <source>
        <dbReference type="ARBA" id="ARBA00023172"/>
    </source>
</evidence>
<evidence type="ECO:0000256" key="3">
    <source>
        <dbReference type="ARBA" id="ARBA00022741"/>
    </source>
</evidence>
<dbReference type="SMART" id="SM00490">
    <property type="entry name" value="HELICc"/>
    <property type="match status" value="1"/>
</dbReference>
<dbReference type="Pfam" id="PF17191">
    <property type="entry name" value="RecG_wedge"/>
    <property type="match status" value="1"/>
</dbReference>
<feature type="compositionally biased region" description="Low complexity" evidence="16">
    <location>
        <begin position="121"/>
        <end position="145"/>
    </location>
</feature>
<reference evidence="20 22" key="2">
    <citation type="submission" date="2015-07" db="EMBL/GenBank/DDBJ databases">
        <title>Whole genome sequence of Ardenticatena maritima DSM 23922.</title>
        <authorList>
            <person name="Hemp J."/>
            <person name="Ward L.M."/>
            <person name="Pace L.A."/>
            <person name="Fischer W.W."/>
        </authorList>
    </citation>
    <scope>NUCLEOTIDE SEQUENCE [LARGE SCALE GENOMIC DNA]</scope>
    <source>
        <strain evidence="20 22">110S</strain>
    </source>
</reference>
<dbReference type="OrthoDB" id="9804325at2"/>
<dbReference type="GO" id="GO:0006281">
    <property type="term" value="P:DNA repair"/>
    <property type="evidence" value="ECO:0007669"/>
    <property type="project" value="UniProtKB-UniRule"/>
</dbReference>
<dbReference type="GO" id="GO:0003677">
    <property type="term" value="F:DNA binding"/>
    <property type="evidence" value="ECO:0007669"/>
    <property type="project" value="UniProtKB-KW"/>
</dbReference>
<dbReference type="InterPro" id="IPR012340">
    <property type="entry name" value="NA-bd_OB-fold"/>
</dbReference>
<dbReference type="SUPFAM" id="SSF50249">
    <property type="entry name" value="Nucleic acid-binding proteins"/>
    <property type="match status" value="1"/>
</dbReference>
<dbReference type="GO" id="GO:0016787">
    <property type="term" value="F:hydrolase activity"/>
    <property type="evidence" value="ECO:0007669"/>
    <property type="project" value="UniProtKB-KW"/>
</dbReference>